<evidence type="ECO:0000313" key="4">
    <source>
        <dbReference type="Proteomes" id="UP000566314"/>
    </source>
</evidence>
<accession>A0A7L3HTD7</accession>
<evidence type="ECO:0000259" key="2">
    <source>
        <dbReference type="Pfam" id="PF12510"/>
    </source>
</evidence>
<protein>
    <submittedName>
        <fullName evidence="3">SMTN protein</fullName>
    </submittedName>
</protein>
<dbReference type="Pfam" id="PF12510">
    <property type="entry name" value="Smoothelin"/>
    <property type="match status" value="1"/>
</dbReference>
<evidence type="ECO:0000256" key="1">
    <source>
        <dbReference type="SAM" id="MobiDB-lite"/>
    </source>
</evidence>
<evidence type="ECO:0000313" key="3">
    <source>
        <dbReference type="EMBL" id="NXU07699.1"/>
    </source>
</evidence>
<feature type="region of interest" description="Disordered" evidence="1">
    <location>
        <begin position="63"/>
        <end position="258"/>
    </location>
</feature>
<feature type="compositionally biased region" description="Polar residues" evidence="1">
    <location>
        <begin position="174"/>
        <end position="189"/>
    </location>
</feature>
<organism evidence="3 4">
    <name type="scientific">Buphagus erythrorhynchus</name>
    <name type="common">red-billed oxpecker</name>
    <dbReference type="NCBI Taxonomy" id="245048"/>
    <lineage>
        <taxon>Eukaryota</taxon>
        <taxon>Metazoa</taxon>
        <taxon>Chordata</taxon>
        <taxon>Craniata</taxon>
        <taxon>Vertebrata</taxon>
        <taxon>Euteleostomi</taxon>
        <taxon>Archelosauria</taxon>
        <taxon>Archosauria</taxon>
        <taxon>Dinosauria</taxon>
        <taxon>Saurischia</taxon>
        <taxon>Theropoda</taxon>
        <taxon>Coelurosauria</taxon>
        <taxon>Aves</taxon>
        <taxon>Neognathae</taxon>
        <taxon>Neoaves</taxon>
        <taxon>Telluraves</taxon>
        <taxon>Australaves</taxon>
        <taxon>Passeriformes</taxon>
        <taxon>Sturnidae</taxon>
        <taxon>Buphagus</taxon>
    </lineage>
</organism>
<proteinExistence type="predicted"/>
<feature type="non-terminal residue" evidence="3">
    <location>
        <position position="346"/>
    </location>
</feature>
<feature type="domain" description="Smoothelin" evidence="2">
    <location>
        <begin position="7"/>
        <end position="56"/>
    </location>
</feature>
<feature type="non-terminal residue" evidence="3">
    <location>
        <position position="1"/>
    </location>
</feature>
<dbReference type="Proteomes" id="UP000566314">
    <property type="component" value="Unassembled WGS sequence"/>
</dbReference>
<reference evidence="3 4" key="1">
    <citation type="submission" date="2019-09" db="EMBL/GenBank/DDBJ databases">
        <title>Bird 10,000 Genomes (B10K) Project - Family phase.</title>
        <authorList>
            <person name="Zhang G."/>
        </authorList>
    </citation>
    <scope>NUCLEOTIDE SEQUENCE [LARGE SCALE GENOMIC DNA]</scope>
    <source>
        <strain evidence="3">B10K-DU-012-02</strain>
    </source>
</reference>
<comment type="caution">
    <text evidence="3">The sequence shown here is derived from an EMBL/GenBank/DDBJ whole genome shotgun (WGS) entry which is preliminary data.</text>
</comment>
<keyword evidence="4" id="KW-1185">Reference proteome</keyword>
<sequence length="346" mass="36577">RSRRLEEEQQAALTALSEQLEAITSVEELTKLLRAAGEYEERKLIRAAIRKLRAEEIEAATLAGNVQSSQRDGSKIPPTVPGETKIVQRDNAETPALTGSEESCGEGSTKLPGTDKSGESSQQDDAEPALAGPEESGYREAVEQTPAQEPKGSAAHEREDVVEQEHIRAGRQELCSQQAGDSQKPSAQGTLVLLELQPTPEPNPEPEDGGKDLQQGQPQAAWKEGNLDSPASTPEPSVAQSPRGEQLIPGQPSAGSQLNVGVHCQVLRPGGRHERPSVASVPTQEVTGTPARLNTHRWELAPSSLCLAGPTGKILVGAASNLCFPVAGCLHWSLGSCGALQCQDAA</sequence>
<dbReference type="InterPro" id="IPR022189">
    <property type="entry name" value="SMTN"/>
</dbReference>
<dbReference type="EMBL" id="VZTT01267196">
    <property type="protein sequence ID" value="NXU07699.1"/>
    <property type="molecule type" value="Genomic_DNA"/>
</dbReference>
<feature type="compositionally biased region" description="Basic and acidic residues" evidence="1">
    <location>
        <begin position="154"/>
        <end position="171"/>
    </location>
</feature>
<gene>
    <name evidence="3" type="primary">Smtn</name>
    <name evidence="3" type="ORF">BUPERY_R12062</name>
</gene>
<dbReference type="OrthoDB" id="10017054at2759"/>
<dbReference type="AlphaFoldDB" id="A0A7L3HTD7"/>
<name>A0A7L3HTD7_9PASS</name>
<feature type="compositionally biased region" description="Polar residues" evidence="1">
    <location>
        <begin position="229"/>
        <end position="240"/>
    </location>
</feature>